<dbReference type="EMBL" id="DYXT01000031">
    <property type="protein sequence ID" value="HJE39346.1"/>
    <property type="molecule type" value="Genomic_DNA"/>
</dbReference>
<dbReference type="InterPro" id="IPR036397">
    <property type="entry name" value="RNaseH_sf"/>
</dbReference>
<gene>
    <name evidence="13 15" type="primary">ruvC</name>
    <name evidence="15" type="ORF">K8V47_06280</name>
</gene>
<comment type="caution">
    <text evidence="15">The sequence shown here is derived from an EMBL/GenBank/DDBJ whole genome shotgun (WGS) entry which is preliminary data.</text>
</comment>
<evidence type="ECO:0000256" key="8">
    <source>
        <dbReference type="ARBA" id="ARBA00022842"/>
    </source>
</evidence>
<dbReference type="PRINTS" id="PR00696">
    <property type="entry name" value="RSOLVASERUVC"/>
</dbReference>
<feature type="binding site" evidence="13">
    <location>
        <position position="82"/>
    </location>
    <ligand>
        <name>Mg(2+)</name>
        <dbReference type="ChEBI" id="CHEBI:18420"/>
        <label>2</label>
    </ligand>
</feature>
<evidence type="ECO:0000256" key="12">
    <source>
        <dbReference type="ARBA" id="ARBA00029354"/>
    </source>
</evidence>
<evidence type="ECO:0000256" key="4">
    <source>
        <dbReference type="ARBA" id="ARBA00022723"/>
    </source>
</evidence>
<evidence type="ECO:0000256" key="7">
    <source>
        <dbReference type="ARBA" id="ARBA00022801"/>
    </source>
</evidence>
<evidence type="ECO:0000256" key="5">
    <source>
        <dbReference type="ARBA" id="ARBA00022759"/>
    </source>
</evidence>
<dbReference type="InterPro" id="IPR020563">
    <property type="entry name" value="X-over_junc_endoDNase_Mg_BS"/>
</dbReference>
<evidence type="ECO:0000256" key="6">
    <source>
        <dbReference type="ARBA" id="ARBA00022763"/>
    </source>
</evidence>
<feature type="active site" evidence="13">
    <location>
        <position position="157"/>
    </location>
</feature>
<evidence type="ECO:0000256" key="14">
    <source>
        <dbReference type="NCBIfam" id="TIGR00228"/>
    </source>
</evidence>
<dbReference type="GO" id="GO:0006281">
    <property type="term" value="P:DNA repair"/>
    <property type="evidence" value="ECO:0007669"/>
    <property type="project" value="UniProtKB-UniRule"/>
</dbReference>
<dbReference type="Pfam" id="PF02075">
    <property type="entry name" value="RuvC"/>
    <property type="match status" value="1"/>
</dbReference>
<keyword evidence="11 13" id="KW-0234">DNA repair</keyword>
<keyword evidence="6 13" id="KW-0227">DNA damage</keyword>
<dbReference type="EC" id="3.1.21.10" evidence="13 14"/>
<dbReference type="PANTHER" id="PTHR30194">
    <property type="entry name" value="CROSSOVER JUNCTION ENDODEOXYRIBONUCLEASE RUVC"/>
    <property type="match status" value="1"/>
</dbReference>
<evidence type="ECO:0000313" key="15">
    <source>
        <dbReference type="EMBL" id="HJE39346.1"/>
    </source>
</evidence>
<evidence type="ECO:0000256" key="3">
    <source>
        <dbReference type="ARBA" id="ARBA00022722"/>
    </source>
</evidence>
<keyword evidence="5 13" id="KW-0255">Endonuclease</keyword>
<keyword evidence="2 13" id="KW-0963">Cytoplasm</keyword>
<keyword evidence="3 13" id="KW-0540">Nuclease</keyword>
<comment type="similarity">
    <text evidence="1 13">Belongs to the RuvC family.</text>
</comment>
<comment type="subunit">
    <text evidence="13">Homodimer which binds Holliday junction (HJ) DNA. The HJ becomes 2-fold symmetrical on binding to RuvC with unstacked arms; it has a different conformation from HJ DNA in complex with RuvA. In the full resolvosome a probable DNA-RuvA(4)-RuvB(12)-RuvC(2) complex forms which resolves the HJ.</text>
</comment>
<feature type="binding site" evidence="13">
    <location>
        <position position="22"/>
    </location>
    <ligand>
        <name>Mg(2+)</name>
        <dbReference type="ChEBI" id="CHEBI:18420"/>
        <label>1</label>
    </ligand>
</feature>
<comment type="catalytic activity">
    <reaction evidence="12 13">
        <text>Endonucleolytic cleavage at a junction such as a reciprocal single-stranded crossover between two homologous DNA duplexes (Holliday junction).</text>
        <dbReference type="EC" id="3.1.21.10"/>
    </reaction>
</comment>
<dbReference type="GO" id="GO:0000287">
    <property type="term" value="F:magnesium ion binding"/>
    <property type="evidence" value="ECO:0007669"/>
    <property type="project" value="UniProtKB-UniRule"/>
</dbReference>
<feature type="binding site" evidence="13">
    <location>
        <position position="157"/>
    </location>
    <ligand>
        <name>Mg(2+)</name>
        <dbReference type="ChEBI" id="CHEBI:18420"/>
        <label>1</label>
    </ligand>
</feature>
<dbReference type="SUPFAM" id="SSF53098">
    <property type="entry name" value="Ribonuclease H-like"/>
    <property type="match status" value="1"/>
</dbReference>
<keyword evidence="10 13" id="KW-0233">DNA recombination</keyword>
<keyword evidence="7 13" id="KW-0378">Hydrolase</keyword>
<evidence type="ECO:0000256" key="1">
    <source>
        <dbReference type="ARBA" id="ARBA00009518"/>
    </source>
</evidence>
<dbReference type="GO" id="GO:0003677">
    <property type="term" value="F:DNA binding"/>
    <property type="evidence" value="ECO:0007669"/>
    <property type="project" value="UniProtKB-KW"/>
</dbReference>
<evidence type="ECO:0000256" key="11">
    <source>
        <dbReference type="ARBA" id="ARBA00023204"/>
    </source>
</evidence>
<evidence type="ECO:0000256" key="10">
    <source>
        <dbReference type="ARBA" id="ARBA00023172"/>
    </source>
</evidence>
<dbReference type="GO" id="GO:0005737">
    <property type="term" value="C:cytoplasm"/>
    <property type="evidence" value="ECO:0007669"/>
    <property type="project" value="UniProtKB-SubCell"/>
</dbReference>
<dbReference type="HAMAP" id="MF_00034">
    <property type="entry name" value="RuvC"/>
    <property type="match status" value="1"/>
</dbReference>
<name>A0A4Q0U845_9BACT</name>
<reference evidence="15" key="2">
    <citation type="submission" date="2021-09" db="EMBL/GenBank/DDBJ databases">
        <authorList>
            <person name="Gilroy R."/>
        </authorList>
    </citation>
    <scope>NUCLEOTIDE SEQUENCE</scope>
    <source>
        <strain evidence="15">4100</strain>
    </source>
</reference>
<sequence>MPDAPSSDGRLKQFDRIIMGIDPGTNVMGYSLLGVAAKKPVMIAMGVIELSRFEDHYMRLRRIYDRVLGLVESFLPDELAIEAPFFGKNVQSMLKLGRAQGVAMAAALSRDVPITEYEPRKIKMAITGNGAASKEQVSAMLQRILKIPDSRMADKLDATDALGAALCHFYETSKPVRHQVTSHSWKDFINKNPDRIV</sequence>
<feature type="active site" evidence="13">
    <location>
        <position position="82"/>
    </location>
</feature>
<keyword evidence="4 13" id="KW-0479">Metal-binding</keyword>
<organism evidence="15 16">
    <name type="scientific">Candidatus Amulumruptor caecigallinarius</name>
    <dbReference type="NCBI Taxonomy" id="2109911"/>
    <lineage>
        <taxon>Bacteria</taxon>
        <taxon>Pseudomonadati</taxon>
        <taxon>Bacteroidota</taxon>
        <taxon>Bacteroidia</taxon>
        <taxon>Bacteroidales</taxon>
        <taxon>Muribaculaceae</taxon>
        <taxon>Candidatus Amulumruptor</taxon>
    </lineage>
</organism>
<dbReference type="GO" id="GO:0006310">
    <property type="term" value="P:DNA recombination"/>
    <property type="evidence" value="ECO:0007669"/>
    <property type="project" value="UniProtKB-UniRule"/>
</dbReference>
<dbReference type="CDD" id="cd16962">
    <property type="entry name" value="RuvC"/>
    <property type="match status" value="1"/>
</dbReference>
<evidence type="ECO:0000256" key="2">
    <source>
        <dbReference type="ARBA" id="ARBA00022490"/>
    </source>
</evidence>
<dbReference type="GO" id="GO:0008821">
    <property type="term" value="F:crossover junction DNA endonuclease activity"/>
    <property type="evidence" value="ECO:0007669"/>
    <property type="project" value="UniProtKB-UniRule"/>
</dbReference>
<dbReference type="Gene3D" id="3.30.420.10">
    <property type="entry name" value="Ribonuclease H-like superfamily/Ribonuclease H"/>
    <property type="match status" value="1"/>
</dbReference>
<comment type="function">
    <text evidence="13">The RuvA-RuvB-RuvC complex processes Holliday junction (HJ) DNA during genetic recombination and DNA repair. Endonuclease that resolves HJ intermediates. Cleaves cruciform DNA by making single-stranded nicks across the HJ at symmetrical positions within the homologous arms, yielding a 5'-phosphate and a 3'-hydroxyl group; requires a central core of homology in the junction. The consensus cleavage sequence is 5'-(A/T)TT(C/G)-3'. Cleavage occurs on the 3'-side of the TT dinucleotide at the point of strand exchange. HJ branch migration catalyzed by RuvA-RuvB allows RuvC to scan DNA until it finds its consensus sequence, where it cleaves and resolves the cruciform DNA.</text>
</comment>
<feature type="active site" evidence="13">
    <location>
        <position position="22"/>
    </location>
</feature>
<dbReference type="InterPro" id="IPR002176">
    <property type="entry name" value="X-over_junc_endoDNase_RuvC"/>
</dbReference>
<proteinExistence type="inferred from homology"/>
<reference evidence="15" key="1">
    <citation type="journal article" date="2021" name="PeerJ">
        <title>Extensive microbial diversity within the chicken gut microbiome revealed by metagenomics and culture.</title>
        <authorList>
            <person name="Gilroy R."/>
            <person name="Ravi A."/>
            <person name="Getino M."/>
            <person name="Pursley I."/>
            <person name="Horton D.L."/>
            <person name="Alikhan N.F."/>
            <person name="Baker D."/>
            <person name="Gharbi K."/>
            <person name="Hall N."/>
            <person name="Watson M."/>
            <person name="Adriaenssens E.M."/>
            <person name="Foster-Nyarko E."/>
            <person name="Jarju S."/>
            <person name="Secka A."/>
            <person name="Antonio M."/>
            <person name="Oren A."/>
            <person name="Chaudhuri R.R."/>
            <person name="La Ragione R."/>
            <person name="Hildebrand F."/>
            <person name="Pallen M.J."/>
        </authorList>
    </citation>
    <scope>NUCLEOTIDE SEQUENCE</scope>
    <source>
        <strain evidence="15">4100</strain>
    </source>
</reference>
<dbReference type="PANTHER" id="PTHR30194:SF3">
    <property type="entry name" value="CROSSOVER JUNCTION ENDODEOXYRIBONUCLEASE RUVC"/>
    <property type="match status" value="1"/>
</dbReference>
<protein>
    <recommendedName>
        <fullName evidence="13 14">Crossover junction endodeoxyribonuclease RuvC</fullName>
        <ecNumber evidence="13 14">3.1.21.10</ecNumber>
    </recommendedName>
    <alternativeName>
        <fullName evidence="13">Holliday junction nuclease RuvC</fullName>
    </alternativeName>
    <alternativeName>
        <fullName evidence="13">Holliday junction resolvase RuvC</fullName>
    </alternativeName>
</protein>
<comment type="subcellular location">
    <subcellularLocation>
        <location evidence="13">Cytoplasm</location>
    </subcellularLocation>
</comment>
<evidence type="ECO:0000256" key="9">
    <source>
        <dbReference type="ARBA" id="ARBA00023125"/>
    </source>
</evidence>
<dbReference type="InterPro" id="IPR012337">
    <property type="entry name" value="RNaseH-like_sf"/>
</dbReference>
<dbReference type="AlphaFoldDB" id="A0A4Q0U845"/>
<evidence type="ECO:0000256" key="13">
    <source>
        <dbReference type="HAMAP-Rule" id="MF_00034"/>
    </source>
</evidence>
<accession>A0A4Q0U845</accession>
<evidence type="ECO:0000313" key="16">
    <source>
        <dbReference type="Proteomes" id="UP000711407"/>
    </source>
</evidence>
<keyword evidence="8 13" id="KW-0460">Magnesium</keyword>
<keyword evidence="9 13" id="KW-0238">DNA-binding</keyword>
<dbReference type="GO" id="GO:0048476">
    <property type="term" value="C:Holliday junction resolvase complex"/>
    <property type="evidence" value="ECO:0007669"/>
    <property type="project" value="UniProtKB-UniRule"/>
</dbReference>
<dbReference type="FunFam" id="3.30.420.10:FF:000002">
    <property type="entry name" value="Crossover junction endodeoxyribonuclease RuvC"/>
    <property type="match status" value="1"/>
</dbReference>
<dbReference type="NCBIfam" id="TIGR00228">
    <property type="entry name" value="ruvC"/>
    <property type="match status" value="1"/>
</dbReference>
<comment type="cofactor">
    <cofactor evidence="13">
        <name>Mg(2+)</name>
        <dbReference type="ChEBI" id="CHEBI:18420"/>
    </cofactor>
    <text evidence="13">Binds 2 Mg(2+) ion per subunit.</text>
</comment>
<dbReference type="Proteomes" id="UP000711407">
    <property type="component" value="Unassembled WGS sequence"/>
</dbReference>
<dbReference type="PROSITE" id="PS01321">
    <property type="entry name" value="RUVC"/>
    <property type="match status" value="1"/>
</dbReference>